<accession>A0ABX8HTR0</accession>
<dbReference type="RefSeq" id="WP_216704660.1">
    <property type="nucleotide sequence ID" value="NZ_CP076668.1"/>
</dbReference>
<sequence length="156" mass="18294">MKSNFETALNRDEFPDYFKGNGIYFTRDPDWGTQLHIRNWQGLCGFLKTHKTPDSVLKEAFEKYLNTVNTDLKDADDLFENIGCYYYMRKKHPVLSIDGFDLILDLSSEQKKKISGIMTFLRQELTKSNKAEDIEHYNRRMKKLINDGGPQDIENL</sequence>
<reference evidence="2" key="1">
    <citation type="submission" date="2021-06" db="EMBL/GenBank/DDBJ databases">
        <title>Identification of Pseudomonas cichorii causing bacterial leaf black spot of flue-cured tobacco, a new disease in China.</title>
        <authorList>
            <person name="Lu C.-H."/>
        </authorList>
    </citation>
    <scope>NUCLEOTIDE SEQUENCE [LARGE SCALE GENOMIC DNA]</scope>
    <source>
        <strain evidence="2">LJ2</strain>
    </source>
</reference>
<name>A0ABX8HTR0_9PSED</name>
<evidence type="ECO:0000313" key="1">
    <source>
        <dbReference type="EMBL" id="QWU83517.1"/>
    </source>
</evidence>
<dbReference type="Proteomes" id="UP000683401">
    <property type="component" value="Chromosome"/>
</dbReference>
<evidence type="ECO:0000313" key="2">
    <source>
        <dbReference type="Proteomes" id="UP000683401"/>
    </source>
</evidence>
<keyword evidence="2" id="KW-1185">Reference proteome</keyword>
<gene>
    <name evidence="1" type="ORF">KQP88_01585</name>
</gene>
<dbReference type="EMBL" id="CP076668">
    <property type="protein sequence ID" value="QWU83517.1"/>
    <property type="molecule type" value="Genomic_DNA"/>
</dbReference>
<proteinExistence type="predicted"/>
<protein>
    <submittedName>
        <fullName evidence="1">Uncharacterized protein</fullName>
    </submittedName>
</protein>
<organism evidence="1 2">
    <name type="scientific">Pseudomonas lijiangensis</name>
    <dbReference type="NCBI Taxonomy" id="2995658"/>
    <lineage>
        <taxon>Bacteria</taxon>
        <taxon>Pseudomonadati</taxon>
        <taxon>Pseudomonadota</taxon>
        <taxon>Gammaproteobacteria</taxon>
        <taxon>Pseudomonadales</taxon>
        <taxon>Pseudomonadaceae</taxon>
        <taxon>Pseudomonas</taxon>
    </lineage>
</organism>